<dbReference type="InterPro" id="IPR036388">
    <property type="entry name" value="WH-like_DNA-bd_sf"/>
</dbReference>
<reference evidence="3" key="1">
    <citation type="journal article" date="2005" name="Int. J. Syst. Evol. Microbiol.">
        <title>Methanofollis formosanus sp. nov., isolated from a fish pond.</title>
        <authorList>
            <person name="Wu S.Y."/>
            <person name="Chen S.C."/>
            <person name="Lai M.C."/>
        </authorList>
    </citation>
    <scope>NUCLEOTIDE SEQUENCE</scope>
    <source>
        <strain evidence="3">ML15</strain>
    </source>
</reference>
<evidence type="ECO:0000259" key="1">
    <source>
        <dbReference type="Pfam" id="PF01909"/>
    </source>
</evidence>
<dbReference type="EMBL" id="CP037968">
    <property type="protein sequence ID" value="QYZ79846.1"/>
    <property type="molecule type" value="Genomic_DNA"/>
</dbReference>
<dbReference type="Gene3D" id="3.30.460.10">
    <property type="entry name" value="Beta Polymerase, domain 2"/>
    <property type="match status" value="1"/>
</dbReference>
<dbReference type="Pfam" id="PF18024">
    <property type="entry name" value="HTH_50"/>
    <property type="match status" value="1"/>
</dbReference>
<evidence type="ECO:0000313" key="3">
    <source>
        <dbReference type="EMBL" id="QYZ79846.1"/>
    </source>
</evidence>
<dbReference type="InterPro" id="IPR043519">
    <property type="entry name" value="NT_sf"/>
</dbReference>
<dbReference type="GO" id="GO:0016779">
    <property type="term" value="F:nucleotidyltransferase activity"/>
    <property type="evidence" value="ECO:0007669"/>
    <property type="project" value="InterPro"/>
</dbReference>
<feature type="domain" description="Polymerase nucleotidyl transferase" evidence="1">
    <location>
        <begin position="96"/>
        <end position="169"/>
    </location>
</feature>
<dbReference type="AlphaFoldDB" id="A0A8G1EH58"/>
<accession>A0A8G1EH58</accession>
<gene>
    <name evidence="3" type="ORF">E2N92_10620</name>
</gene>
<evidence type="ECO:0000313" key="4">
    <source>
        <dbReference type="Proteomes" id="UP000826709"/>
    </source>
</evidence>
<dbReference type="CDD" id="cd00090">
    <property type="entry name" value="HTH_ARSR"/>
    <property type="match status" value="1"/>
</dbReference>
<dbReference type="InterPro" id="IPR030828">
    <property type="entry name" value="HTH_TyrR"/>
</dbReference>
<reference evidence="3" key="2">
    <citation type="submission" date="2019-03" db="EMBL/GenBank/DDBJ databases">
        <authorList>
            <person name="Chen S.-C."/>
            <person name="Wu S.-Y."/>
            <person name="Lai M.-C."/>
        </authorList>
    </citation>
    <scope>NUCLEOTIDE SEQUENCE</scope>
    <source>
        <strain evidence="3">ML15</strain>
    </source>
</reference>
<dbReference type="InterPro" id="IPR036390">
    <property type="entry name" value="WH_DNA-bd_sf"/>
</dbReference>
<keyword evidence="4" id="KW-1185">Reference proteome</keyword>
<dbReference type="Pfam" id="PF01909">
    <property type="entry name" value="NTP_transf_2"/>
    <property type="match status" value="1"/>
</dbReference>
<dbReference type="InterPro" id="IPR011991">
    <property type="entry name" value="ArsR-like_HTH"/>
</dbReference>
<dbReference type="GO" id="GO:0003677">
    <property type="term" value="F:DNA binding"/>
    <property type="evidence" value="ECO:0007669"/>
    <property type="project" value="UniProtKB-KW"/>
</dbReference>
<dbReference type="KEGG" id="mfk:E2N92_10620"/>
<proteinExistence type="predicted"/>
<dbReference type="InterPro" id="IPR002934">
    <property type="entry name" value="Polymerase_NTP_transf_dom"/>
</dbReference>
<organism evidence="3 4">
    <name type="scientific">Methanofollis formosanus</name>
    <dbReference type="NCBI Taxonomy" id="299308"/>
    <lineage>
        <taxon>Archaea</taxon>
        <taxon>Methanobacteriati</taxon>
        <taxon>Methanobacteriota</taxon>
        <taxon>Stenosarchaea group</taxon>
        <taxon>Methanomicrobia</taxon>
        <taxon>Methanomicrobiales</taxon>
        <taxon>Methanomicrobiaceae</taxon>
        <taxon>Methanofollis</taxon>
    </lineage>
</organism>
<evidence type="ECO:0008006" key="5">
    <source>
        <dbReference type="Google" id="ProtNLM"/>
    </source>
</evidence>
<dbReference type="OrthoDB" id="9287at2157"/>
<dbReference type="SUPFAM" id="SSF46785">
    <property type="entry name" value="Winged helix' DNA-binding domain"/>
    <property type="match status" value="1"/>
</dbReference>
<dbReference type="Proteomes" id="UP000826709">
    <property type="component" value="Chromosome"/>
</dbReference>
<sequence>MGSNKFHVEQNVTIKIIAHLLRGDAHPRKLAKDLGTSHTTILRKLKNLLDGNVVDFRTEGKNRVYFLKKTLEARVYIFMTEWYALGILIEQAPHLRSVVRTLQERQDIPLVVLFGSYAKGTADPKSDIDVYIETDDREVKRELERCHSRLSIKIGPWEPENLLIQEIVKNHVIVKGVERYYENTKFFE</sequence>
<dbReference type="CDD" id="cd05403">
    <property type="entry name" value="NT_KNTase_like"/>
    <property type="match status" value="1"/>
</dbReference>
<dbReference type="SUPFAM" id="SSF81301">
    <property type="entry name" value="Nucleotidyltransferase"/>
    <property type="match status" value="1"/>
</dbReference>
<protein>
    <recommendedName>
        <fullName evidence="5">Nucleotidyltransferase domain-containing protein</fullName>
    </recommendedName>
</protein>
<dbReference type="Gene3D" id="1.10.10.10">
    <property type="entry name" value="Winged helix-like DNA-binding domain superfamily/Winged helix DNA-binding domain"/>
    <property type="match status" value="1"/>
</dbReference>
<evidence type="ECO:0000259" key="2">
    <source>
        <dbReference type="Pfam" id="PF18024"/>
    </source>
</evidence>
<feature type="domain" description="TyrR-like helix-turn-helix" evidence="2">
    <location>
        <begin position="16"/>
        <end position="46"/>
    </location>
</feature>
<name>A0A8G1EH58_9EURY</name>